<dbReference type="AlphaFoldDB" id="A0A2P7U1T1"/>
<reference evidence="1 2" key="1">
    <citation type="submission" date="2018-03" db="EMBL/GenBank/DDBJ databases">
        <title>Neisseria weixii sp. nov., isolated from the intestinal contents of Tibetan Plateau pika (Ochotona curzoniae) in Yushu, Qinghai Province, China.</title>
        <authorList>
            <person name="Gui Z."/>
        </authorList>
    </citation>
    <scope>NUCLEOTIDE SEQUENCE [LARGE SCALE GENOMIC DNA]</scope>
    <source>
        <strain evidence="1 2">ATCC 51483</strain>
    </source>
</reference>
<proteinExistence type="predicted"/>
<comment type="caution">
    <text evidence="1">The sequence shown here is derived from an EMBL/GenBank/DDBJ whole genome shotgun (WGS) entry which is preliminary data.</text>
</comment>
<name>A0A2P7U1T1_9NEIS</name>
<dbReference type="Proteomes" id="UP000241868">
    <property type="component" value="Unassembled WGS sequence"/>
</dbReference>
<evidence type="ECO:0000313" key="2">
    <source>
        <dbReference type="Proteomes" id="UP000241868"/>
    </source>
</evidence>
<sequence>MFFKACFKECIDYGVLPGIGAMGLLPLLGRQQAMVFHGVCRQWYFRLVGLLRPCHVIGTDKYLYRFRQDKLVGSHWTLIIALGGRPSG</sequence>
<keyword evidence="2" id="KW-1185">Reference proteome</keyword>
<organism evidence="1 2">
    <name type="scientific">Neisseria iguanae</name>
    <dbReference type="NCBI Taxonomy" id="90242"/>
    <lineage>
        <taxon>Bacteria</taxon>
        <taxon>Pseudomonadati</taxon>
        <taxon>Pseudomonadota</taxon>
        <taxon>Betaproteobacteria</taxon>
        <taxon>Neisseriales</taxon>
        <taxon>Neisseriaceae</taxon>
        <taxon>Neisseria</taxon>
    </lineage>
</organism>
<accession>A0A2P7U1T1</accession>
<evidence type="ECO:0000313" key="1">
    <source>
        <dbReference type="EMBL" id="PSJ80863.1"/>
    </source>
</evidence>
<dbReference type="RefSeq" id="WP_106740684.1">
    <property type="nucleotide sequence ID" value="NZ_PXYY01000013.1"/>
</dbReference>
<gene>
    <name evidence="1" type="ORF">C7N83_03530</name>
</gene>
<dbReference type="EMBL" id="PXYY01000013">
    <property type="protein sequence ID" value="PSJ80863.1"/>
    <property type="molecule type" value="Genomic_DNA"/>
</dbReference>
<protein>
    <submittedName>
        <fullName evidence="1">Uncharacterized protein</fullName>
    </submittedName>
</protein>